<dbReference type="InterPro" id="IPR021314">
    <property type="entry name" value="DUF2911"/>
</dbReference>
<dbReference type="AlphaFoldDB" id="A0AAP2G3J3"/>
<evidence type="ECO:0000313" key="2">
    <source>
        <dbReference type="Proteomes" id="UP001319104"/>
    </source>
</evidence>
<dbReference type="Pfam" id="PF11138">
    <property type="entry name" value="DUF2911"/>
    <property type="match status" value="1"/>
</dbReference>
<dbReference type="Proteomes" id="UP001319104">
    <property type="component" value="Unassembled WGS sequence"/>
</dbReference>
<comment type="caution">
    <text evidence="1">The sequence shown here is derived from an EMBL/GenBank/DDBJ whole genome shotgun (WGS) entry which is preliminary data.</text>
</comment>
<keyword evidence="2" id="KW-1185">Reference proteome</keyword>
<reference evidence="1 2" key="1">
    <citation type="submission" date="2021-05" db="EMBL/GenBank/DDBJ databases">
        <authorList>
            <person name="Zhang Z.D."/>
            <person name="Osman G."/>
        </authorList>
    </citation>
    <scope>NUCLEOTIDE SEQUENCE [LARGE SCALE GENOMIC DNA]</scope>
    <source>
        <strain evidence="1 2">KCTC 32217</strain>
    </source>
</reference>
<accession>A0AAP2G3J3</accession>
<dbReference type="PROSITE" id="PS51257">
    <property type="entry name" value="PROKAR_LIPOPROTEIN"/>
    <property type="match status" value="1"/>
</dbReference>
<gene>
    <name evidence="1" type="ORF">KI659_03485</name>
</gene>
<evidence type="ECO:0000313" key="1">
    <source>
        <dbReference type="EMBL" id="MBS9523071.1"/>
    </source>
</evidence>
<name>A0AAP2G3J3_9BACT</name>
<dbReference type="RefSeq" id="WP_213943938.1">
    <property type="nucleotide sequence ID" value="NZ_JAHCMY010000001.1"/>
</dbReference>
<protein>
    <submittedName>
        <fullName evidence="1">DUF2911 domain-containing protein</fullName>
    </submittedName>
</protein>
<proteinExistence type="predicted"/>
<organism evidence="1 2">
    <name type="scientific">Litoribacter ruber</name>
    <dbReference type="NCBI Taxonomy" id="702568"/>
    <lineage>
        <taxon>Bacteria</taxon>
        <taxon>Pseudomonadati</taxon>
        <taxon>Bacteroidota</taxon>
        <taxon>Cytophagia</taxon>
        <taxon>Cytophagales</taxon>
        <taxon>Cyclobacteriaceae</taxon>
        <taxon>Litoribacter</taxon>
    </lineage>
</organism>
<dbReference type="EMBL" id="JAHCMY010000001">
    <property type="protein sequence ID" value="MBS9523071.1"/>
    <property type="molecule type" value="Genomic_DNA"/>
</dbReference>
<sequence length="194" mass="22010">MKKLFIYSLALLPILYGCGQGENKEGSAHDHHEYVEEITEEDLNSPKSIPREVHGQVGTNHVTIKYHSPGVRGRTIWGGLVAYNQVWVAGAHQATSVEFSIPIEVEGQQIPKGKYAFFAVPGKETWHLILNKNWEQHLTDEYAEEDDLVRIEVTPNQVSTVERLEYEIIDAQGEAGEIVMRWDTLEVKLPFTNK</sequence>